<name>A0A348B0S1_9CREN</name>
<reference evidence="3" key="2">
    <citation type="submission" date="2018-04" db="EMBL/GenBank/DDBJ databases">
        <title>Complete genome sequence of Sulfodiicoccus acidiphilus strain HS-1.</title>
        <authorList>
            <person name="Sakai H.D."/>
            <person name="Kurosawa N."/>
        </authorList>
    </citation>
    <scope>NUCLEOTIDE SEQUENCE [LARGE SCALE GENOMIC DNA]</scope>
    <source>
        <strain evidence="3">HS-1</strain>
    </source>
</reference>
<proteinExistence type="predicted"/>
<evidence type="ECO:0000313" key="1">
    <source>
        <dbReference type="EMBL" id="BBD71773.1"/>
    </source>
</evidence>
<dbReference type="OrthoDB" id="42831at2157"/>
<reference evidence="2" key="4">
    <citation type="submission" date="2020-09" db="EMBL/GenBank/DDBJ databases">
        <authorList>
            <person name="Sun Q."/>
            <person name="Ohkuma M."/>
        </authorList>
    </citation>
    <scope>NUCLEOTIDE SEQUENCE</scope>
    <source>
        <strain evidence="2">JCM 31740</strain>
    </source>
</reference>
<reference evidence="1" key="3">
    <citation type="journal article" date="2019" name="BMC Res. Notes">
        <title>Complete genome sequence of the Sulfodiicoccus acidiphilus strain HS-1T, the first crenarchaeon that lacks polB3, isolated from an acidic hot spring in Ohwaku-dani, Hakone, Japan.</title>
        <authorList>
            <person name="Sakai H.D."/>
            <person name="Kurosawa N."/>
        </authorList>
    </citation>
    <scope>NUCLEOTIDE SEQUENCE</scope>
    <source>
        <strain evidence="1">HS-1</strain>
    </source>
</reference>
<evidence type="ECO:0000313" key="3">
    <source>
        <dbReference type="Proteomes" id="UP000276741"/>
    </source>
</evidence>
<sequence length="143" mass="16776">MLSWIVGTKFSSWSEMSDIFADYRNAAVYVDSEDIIQMIKVGEFDDFYTQYSVLLSPSYLKRLRVRYLKMMTYAAFPVFDQEIYESMVYLPKVKGRASYGKVGFEGGWIVYPCEGCQEAQRLHLELHLSAEKQLEILMLHLRR</sequence>
<dbReference type="Proteomes" id="UP000616143">
    <property type="component" value="Unassembled WGS sequence"/>
</dbReference>
<accession>A0A348B0S1</accession>
<dbReference type="EMBL" id="AP018553">
    <property type="protein sequence ID" value="BBD71773.1"/>
    <property type="molecule type" value="Genomic_DNA"/>
</dbReference>
<protein>
    <submittedName>
        <fullName evidence="1">Uncharacterized protein</fullName>
    </submittedName>
</protein>
<dbReference type="Proteomes" id="UP000276741">
    <property type="component" value="Chromosome"/>
</dbReference>
<organism evidence="1 3">
    <name type="scientific">Sulfodiicoccus acidiphilus</name>
    <dbReference type="NCBI Taxonomy" id="1670455"/>
    <lineage>
        <taxon>Archaea</taxon>
        <taxon>Thermoproteota</taxon>
        <taxon>Thermoprotei</taxon>
        <taxon>Sulfolobales</taxon>
        <taxon>Sulfolobaceae</taxon>
        <taxon>Sulfodiicoccus</taxon>
    </lineage>
</organism>
<dbReference type="AlphaFoldDB" id="A0A348B0S1"/>
<gene>
    <name evidence="2" type="ORF">GCM10007116_15560</name>
    <name evidence="1" type="ORF">HS1genome_0162</name>
</gene>
<keyword evidence="3" id="KW-1185">Reference proteome</keyword>
<dbReference type="GeneID" id="38665653"/>
<reference evidence="2" key="1">
    <citation type="journal article" date="2014" name="Int. J. Syst. Evol. Microbiol.">
        <title>Complete genome sequence of Corynebacterium casei LMG S-19264T (=DSM 44701T), isolated from a smear-ripened cheese.</title>
        <authorList>
            <consortium name="US DOE Joint Genome Institute (JGI-PGF)"/>
            <person name="Walter F."/>
            <person name="Albersmeier A."/>
            <person name="Kalinowski J."/>
            <person name="Ruckert C."/>
        </authorList>
    </citation>
    <scope>NUCLEOTIDE SEQUENCE</scope>
    <source>
        <strain evidence="2">JCM 31740</strain>
    </source>
</reference>
<evidence type="ECO:0000313" key="2">
    <source>
        <dbReference type="EMBL" id="GGT99122.1"/>
    </source>
</evidence>
<dbReference type="EMBL" id="BMQS01000014">
    <property type="protein sequence ID" value="GGT99122.1"/>
    <property type="molecule type" value="Genomic_DNA"/>
</dbReference>
<dbReference type="KEGG" id="sacd:HS1genome_0162"/>
<dbReference type="RefSeq" id="WP_126449097.1">
    <property type="nucleotide sequence ID" value="NZ_AP018553.1"/>
</dbReference>